<dbReference type="AlphaFoldDB" id="A0A8E2E222"/>
<evidence type="ECO:0000256" key="2">
    <source>
        <dbReference type="ARBA" id="ARBA00022771"/>
    </source>
</evidence>
<evidence type="ECO:0000256" key="1">
    <source>
        <dbReference type="ARBA" id="ARBA00022723"/>
    </source>
</evidence>
<dbReference type="Proteomes" id="UP000250266">
    <property type="component" value="Unassembled WGS sequence"/>
</dbReference>
<dbReference type="OrthoDB" id="5282002at2759"/>
<protein>
    <recommendedName>
        <fullName evidence="5">MYND-type domain-containing protein</fullName>
    </recommendedName>
</protein>
<organism evidence="6 7">
    <name type="scientific">Lepidopterella palustris CBS 459.81</name>
    <dbReference type="NCBI Taxonomy" id="1314670"/>
    <lineage>
        <taxon>Eukaryota</taxon>
        <taxon>Fungi</taxon>
        <taxon>Dikarya</taxon>
        <taxon>Ascomycota</taxon>
        <taxon>Pezizomycotina</taxon>
        <taxon>Dothideomycetes</taxon>
        <taxon>Pleosporomycetidae</taxon>
        <taxon>Mytilinidiales</taxon>
        <taxon>Argynnaceae</taxon>
        <taxon>Lepidopterella</taxon>
    </lineage>
</organism>
<gene>
    <name evidence="6" type="ORF">K432DRAFT_419507</name>
</gene>
<evidence type="ECO:0000313" key="6">
    <source>
        <dbReference type="EMBL" id="OCK75946.1"/>
    </source>
</evidence>
<evidence type="ECO:0000256" key="3">
    <source>
        <dbReference type="ARBA" id="ARBA00022833"/>
    </source>
</evidence>
<keyword evidence="2 4" id="KW-0863">Zinc-finger</keyword>
<dbReference type="GO" id="GO:0008270">
    <property type="term" value="F:zinc ion binding"/>
    <property type="evidence" value="ECO:0007669"/>
    <property type="project" value="UniProtKB-KW"/>
</dbReference>
<dbReference type="Gene3D" id="6.10.140.2220">
    <property type="match status" value="1"/>
</dbReference>
<keyword evidence="1" id="KW-0479">Metal-binding</keyword>
<dbReference type="EMBL" id="KV745258">
    <property type="protein sequence ID" value="OCK75946.1"/>
    <property type="molecule type" value="Genomic_DNA"/>
</dbReference>
<dbReference type="PROSITE" id="PS50865">
    <property type="entry name" value="ZF_MYND_2"/>
    <property type="match status" value="1"/>
</dbReference>
<dbReference type="SUPFAM" id="SSF144232">
    <property type="entry name" value="HIT/MYND zinc finger-like"/>
    <property type="match status" value="1"/>
</dbReference>
<evidence type="ECO:0000313" key="7">
    <source>
        <dbReference type="Proteomes" id="UP000250266"/>
    </source>
</evidence>
<dbReference type="InterPro" id="IPR002893">
    <property type="entry name" value="Znf_MYND"/>
</dbReference>
<proteinExistence type="predicted"/>
<name>A0A8E2E222_9PEZI</name>
<feature type="domain" description="MYND-type" evidence="5">
    <location>
        <begin position="9"/>
        <end position="55"/>
    </location>
</feature>
<accession>A0A8E2E222</accession>
<sequence length="581" mass="66076">METTDPANQFVCAEWSEGSNSCHKVGKFACKDCLLVLYCSRECQKSHWSQHKNDCRSPLIEESWRPGWEIEGRTPTFVDGSPVQPFGSIKFLWGNVPAFDVLRLQSNEGEAHEGPINLLFAASGDLRNVVRTIAALPQDYNKPIRIPINDRDFDIVARNTIMLLVALTVQNSVQAVECMLHLWYSALIPRSCVEIIQGEIRSLIKAVCTKIAGKANSTLLGKTWTFGTRSLRVVLPKEKWLSLLSYFEVPEGLSMQRAQEIRASVVQAPERRDFRERRRIAQSPFHRVCAERFCLDGLLLPFGHPRPQFDTPNPTFFQTSDVWPMKDGADPFDGWSLAQVLETPSGPAKNDLYGKLFYYLRDLFTLFHRRLSSLDISFQLFQVDVRQLPRHVAGQRFARIEVANISDAGYIGIAQTIALLGPLLQPPEENPHATLITLFLNAVDETITKRDEVQGLPEEMQRLSRYLPLKSPSSSYNAEVVGLLSARSLVRDVDRIFERYMRNHRFQEVGQLTGMMMKEQNTIIEKWPMRPKLQPGDAGAQQEFDTLHSSAHSGHERYVEWKKTNTRLNIKGSGPRQLLLN</sequence>
<dbReference type="Pfam" id="PF01753">
    <property type="entry name" value="zf-MYND"/>
    <property type="match status" value="1"/>
</dbReference>
<keyword evidence="7" id="KW-1185">Reference proteome</keyword>
<evidence type="ECO:0000259" key="5">
    <source>
        <dbReference type="PROSITE" id="PS50865"/>
    </source>
</evidence>
<keyword evidence="3" id="KW-0862">Zinc</keyword>
<evidence type="ECO:0000256" key="4">
    <source>
        <dbReference type="PROSITE-ProRule" id="PRU00134"/>
    </source>
</evidence>
<dbReference type="InterPro" id="IPR027974">
    <property type="entry name" value="DUF4470"/>
</dbReference>
<reference evidence="6 7" key="1">
    <citation type="journal article" date="2016" name="Nat. Commun.">
        <title>Ectomycorrhizal ecology is imprinted in the genome of the dominant symbiotic fungus Cenococcum geophilum.</title>
        <authorList>
            <consortium name="DOE Joint Genome Institute"/>
            <person name="Peter M."/>
            <person name="Kohler A."/>
            <person name="Ohm R.A."/>
            <person name="Kuo A."/>
            <person name="Krutzmann J."/>
            <person name="Morin E."/>
            <person name="Arend M."/>
            <person name="Barry K.W."/>
            <person name="Binder M."/>
            <person name="Choi C."/>
            <person name="Clum A."/>
            <person name="Copeland A."/>
            <person name="Grisel N."/>
            <person name="Haridas S."/>
            <person name="Kipfer T."/>
            <person name="LaButti K."/>
            <person name="Lindquist E."/>
            <person name="Lipzen A."/>
            <person name="Maire R."/>
            <person name="Meier B."/>
            <person name="Mihaltcheva S."/>
            <person name="Molinier V."/>
            <person name="Murat C."/>
            <person name="Poggeler S."/>
            <person name="Quandt C.A."/>
            <person name="Sperisen C."/>
            <person name="Tritt A."/>
            <person name="Tisserant E."/>
            <person name="Crous P.W."/>
            <person name="Henrissat B."/>
            <person name="Nehls U."/>
            <person name="Egli S."/>
            <person name="Spatafora J.W."/>
            <person name="Grigoriev I.V."/>
            <person name="Martin F.M."/>
        </authorList>
    </citation>
    <scope>NUCLEOTIDE SEQUENCE [LARGE SCALE GENOMIC DNA]</scope>
    <source>
        <strain evidence="6 7">CBS 459.81</strain>
    </source>
</reference>
<dbReference type="Pfam" id="PF14737">
    <property type="entry name" value="DUF4470"/>
    <property type="match status" value="1"/>
</dbReference>